<name>A0A0F9DL65_9ZZZZ</name>
<evidence type="ECO:0000313" key="1">
    <source>
        <dbReference type="EMBL" id="KKL62359.1"/>
    </source>
</evidence>
<gene>
    <name evidence="1" type="ORF">LCGC14_2185970</name>
</gene>
<dbReference type="AlphaFoldDB" id="A0A0F9DL65"/>
<accession>A0A0F9DL65</accession>
<organism evidence="1">
    <name type="scientific">marine sediment metagenome</name>
    <dbReference type="NCBI Taxonomy" id="412755"/>
    <lineage>
        <taxon>unclassified sequences</taxon>
        <taxon>metagenomes</taxon>
        <taxon>ecological metagenomes</taxon>
    </lineage>
</organism>
<dbReference type="EMBL" id="LAZR01028515">
    <property type="protein sequence ID" value="KKL62359.1"/>
    <property type="molecule type" value="Genomic_DNA"/>
</dbReference>
<protein>
    <submittedName>
        <fullName evidence="1">Uncharacterized protein</fullName>
    </submittedName>
</protein>
<reference evidence="1" key="1">
    <citation type="journal article" date="2015" name="Nature">
        <title>Complex archaea that bridge the gap between prokaryotes and eukaryotes.</title>
        <authorList>
            <person name="Spang A."/>
            <person name="Saw J.H."/>
            <person name="Jorgensen S.L."/>
            <person name="Zaremba-Niedzwiedzka K."/>
            <person name="Martijn J."/>
            <person name="Lind A.E."/>
            <person name="van Eijk R."/>
            <person name="Schleper C."/>
            <person name="Guy L."/>
            <person name="Ettema T.J."/>
        </authorList>
    </citation>
    <scope>NUCLEOTIDE SEQUENCE</scope>
</reference>
<comment type="caution">
    <text evidence="1">The sequence shown here is derived from an EMBL/GenBank/DDBJ whole genome shotgun (WGS) entry which is preliminary data.</text>
</comment>
<sequence length="119" mass="13091">MRKNIRVSLTILSVIATIVAVLSGEILLIDLFSTTETEVLLETATPSEVLRISAAVKDTDLIWWEDVSPFVGDSAIITLKTRRGETYRVDELLGAVNITQYKYLKIGSGHILPFVGGDK</sequence>
<proteinExistence type="predicted"/>